<sequence>MTDTMPRWSGTDPLASLRSRKQTNSLAGTQQELLATPSQPRGKWENSDPIARVIPEVSVFHLASGLDYTIPARLQAKVQPGCLVSVKIAGQLVHGWVRDIRKAEPTRQRLRPISRILSPHPLVSEDSFALSEKVARRYAGNLSAILRQAIPARRANIEKEFFDSDNRESVATKVAKLGGLAEDKAAREPLVASYPTGTALLESLARGKTSRVVWQALPEPELPAPFSQISQLISHSLRDSGSTLCLFPTSKLAQNFAAYWDEYAPIGAPSALEYHSDLGANARYRAFLECRFNHPSLVIGTRSAIFAPLKKLSLLLIWDETADTYQEKSAPYWHTRQVAMLRSQREKASLVLGSFSRSPQAQALVMSTWARELVPKTHQMPLPKIFTPEYENRDDPSLGQSGLSSTALQFLRRGLKYGPVLIQAPRKGGRGGLSCANCLAPVRCPQCLGHVEQLRTKFICHSCAHQFRFSCPRCGAKETRARVRGHQQIGTELAAAFPRVPVYNCDADTSLNLINAEPALIVATAEQEPVAKGGYLAALLLDAGLLLSLDRIWAAEEALRRWANTAAKVAPGGQVMLTGDPGQRLAETFKHRTFSSWASQELAERAEVGIPPTAALAVIRGSEDTLHRFLAESSFPGAQVIGPVRQDDHFQVLVRSRLDQGELLREELRRLQAVASRKKWGQIRVQVDPQDL</sequence>
<keyword evidence="3" id="KW-0238">DNA-binding</keyword>
<dbReference type="SUPFAM" id="SSF52540">
    <property type="entry name" value="P-loop containing nucleoside triphosphate hydrolases"/>
    <property type="match status" value="1"/>
</dbReference>
<dbReference type="AlphaFoldDB" id="A0AAJ1BB77"/>
<dbReference type="InterPro" id="IPR042115">
    <property type="entry name" value="PriA_3primeBD_sf"/>
</dbReference>
<evidence type="ECO:0000256" key="3">
    <source>
        <dbReference type="ARBA" id="ARBA00023125"/>
    </source>
</evidence>
<dbReference type="PANTHER" id="PTHR30580">
    <property type="entry name" value="PRIMOSOMAL PROTEIN N"/>
    <property type="match status" value="1"/>
</dbReference>
<protein>
    <recommendedName>
        <fullName evidence="5">Primosomal protein N' 3' DNA-binding domain-containing protein</fullName>
    </recommendedName>
</protein>
<name>A0AAJ1BB77_9ACTO</name>
<feature type="domain" description="Primosomal protein N' 3' DNA-binding" evidence="5">
    <location>
        <begin position="62"/>
        <end position="151"/>
    </location>
</feature>
<evidence type="ECO:0000256" key="1">
    <source>
        <dbReference type="ARBA" id="ARBA00022741"/>
    </source>
</evidence>
<dbReference type="GO" id="GO:0006270">
    <property type="term" value="P:DNA replication initiation"/>
    <property type="evidence" value="ECO:0007669"/>
    <property type="project" value="TreeGrafter"/>
</dbReference>
<dbReference type="GO" id="GO:0005524">
    <property type="term" value="F:ATP binding"/>
    <property type="evidence" value="ECO:0007669"/>
    <property type="project" value="UniProtKB-KW"/>
</dbReference>
<evidence type="ECO:0000259" key="5">
    <source>
        <dbReference type="Pfam" id="PF17764"/>
    </source>
</evidence>
<dbReference type="RefSeq" id="WP_238127854.1">
    <property type="nucleotide sequence ID" value="NZ_JAGZVZ010000010.1"/>
</dbReference>
<dbReference type="PANTHER" id="PTHR30580:SF0">
    <property type="entry name" value="PRIMOSOMAL PROTEIN N"/>
    <property type="match status" value="1"/>
</dbReference>
<dbReference type="GO" id="GO:0006310">
    <property type="term" value="P:DNA recombination"/>
    <property type="evidence" value="ECO:0007669"/>
    <property type="project" value="TreeGrafter"/>
</dbReference>
<dbReference type="EMBL" id="JAKNHJ010000006">
    <property type="protein sequence ID" value="MCG4617688.1"/>
    <property type="molecule type" value="Genomic_DNA"/>
</dbReference>
<feature type="region of interest" description="Disordered" evidence="4">
    <location>
        <begin position="1"/>
        <end position="26"/>
    </location>
</feature>
<evidence type="ECO:0000256" key="4">
    <source>
        <dbReference type="SAM" id="MobiDB-lite"/>
    </source>
</evidence>
<accession>A0AAJ1BB77</accession>
<keyword evidence="2" id="KW-0067">ATP-binding</keyword>
<dbReference type="Gene3D" id="3.40.1440.60">
    <property type="entry name" value="PriA, 3(prime) DNA-binding domain"/>
    <property type="match status" value="1"/>
</dbReference>
<keyword evidence="1" id="KW-0547">Nucleotide-binding</keyword>
<dbReference type="GO" id="GO:0006302">
    <property type="term" value="P:double-strand break repair"/>
    <property type="evidence" value="ECO:0007669"/>
    <property type="project" value="TreeGrafter"/>
</dbReference>
<organism evidence="6 7">
    <name type="scientific">Varibaculum cambriense</name>
    <dbReference type="NCBI Taxonomy" id="184870"/>
    <lineage>
        <taxon>Bacteria</taxon>
        <taxon>Bacillati</taxon>
        <taxon>Actinomycetota</taxon>
        <taxon>Actinomycetes</taxon>
        <taxon>Actinomycetales</taxon>
        <taxon>Actinomycetaceae</taxon>
        <taxon>Varibaculum</taxon>
    </lineage>
</organism>
<dbReference type="Proteomes" id="UP001200537">
    <property type="component" value="Unassembled WGS sequence"/>
</dbReference>
<evidence type="ECO:0000256" key="2">
    <source>
        <dbReference type="ARBA" id="ARBA00022840"/>
    </source>
</evidence>
<dbReference type="GO" id="GO:0003677">
    <property type="term" value="F:DNA binding"/>
    <property type="evidence" value="ECO:0007669"/>
    <property type="project" value="UniProtKB-KW"/>
</dbReference>
<gene>
    <name evidence="6" type="ORF">L0M99_04150</name>
</gene>
<evidence type="ECO:0000313" key="6">
    <source>
        <dbReference type="EMBL" id="MCG4617688.1"/>
    </source>
</evidence>
<dbReference type="InterPro" id="IPR041222">
    <property type="entry name" value="PriA_3primeBD"/>
</dbReference>
<dbReference type="GO" id="GO:0043138">
    <property type="term" value="F:3'-5' DNA helicase activity"/>
    <property type="evidence" value="ECO:0007669"/>
    <property type="project" value="TreeGrafter"/>
</dbReference>
<dbReference type="InterPro" id="IPR027417">
    <property type="entry name" value="P-loop_NTPase"/>
</dbReference>
<comment type="caution">
    <text evidence="6">The sequence shown here is derived from an EMBL/GenBank/DDBJ whole genome shotgun (WGS) entry which is preliminary data.</text>
</comment>
<dbReference type="Pfam" id="PF17764">
    <property type="entry name" value="PriA_3primeBD"/>
    <property type="match status" value="1"/>
</dbReference>
<dbReference type="Gene3D" id="3.40.50.300">
    <property type="entry name" value="P-loop containing nucleotide triphosphate hydrolases"/>
    <property type="match status" value="1"/>
</dbReference>
<reference evidence="6" key="1">
    <citation type="submission" date="2022-01" db="EMBL/GenBank/DDBJ databases">
        <title>Collection of gut derived symbiotic bacterial strains cultured from healthy donors.</title>
        <authorList>
            <person name="Lin H."/>
            <person name="Kohout C."/>
            <person name="Waligurski E."/>
            <person name="Pamer E.G."/>
        </authorList>
    </citation>
    <scope>NUCLEOTIDE SEQUENCE</scope>
    <source>
        <strain evidence="6">DFI.7.46</strain>
    </source>
</reference>
<proteinExistence type="predicted"/>
<evidence type="ECO:0000313" key="7">
    <source>
        <dbReference type="Proteomes" id="UP001200537"/>
    </source>
</evidence>